<keyword evidence="9" id="KW-0479">Metal-binding</keyword>
<evidence type="ECO:0000256" key="5">
    <source>
        <dbReference type="ARBA" id="ARBA00022679"/>
    </source>
</evidence>
<feature type="binding site" evidence="9">
    <location>
        <begin position="88"/>
        <end position="91"/>
    </location>
    <ligand>
        <name>ATP</name>
        <dbReference type="ChEBI" id="CHEBI:30616"/>
    </ligand>
</feature>
<dbReference type="EC" id="2.7.1.21" evidence="2 9"/>
<dbReference type="SUPFAM" id="SSF52540">
    <property type="entry name" value="P-loop containing nucleoside triphosphate hydrolases"/>
    <property type="match status" value="1"/>
</dbReference>
<protein>
    <recommendedName>
        <fullName evidence="2 9">Thymidine kinase</fullName>
        <ecNumber evidence="2 9">2.7.1.21</ecNumber>
    </recommendedName>
</protein>
<feature type="binding site" evidence="9">
    <location>
        <position position="183"/>
    </location>
    <ligand>
        <name>Zn(2+)</name>
        <dbReference type="ChEBI" id="CHEBI:29105"/>
    </ligand>
</feature>
<dbReference type="Gene3D" id="3.30.60.20">
    <property type="match status" value="1"/>
</dbReference>
<dbReference type="SUPFAM" id="SSF57716">
    <property type="entry name" value="Glucocorticoid receptor-like (DNA-binding domain)"/>
    <property type="match status" value="1"/>
</dbReference>
<dbReference type="AlphaFoldDB" id="A0A378IWB8"/>
<keyword evidence="6 9" id="KW-0547">Nucleotide-binding</keyword>
<dbReference type="GO" id="GO:0004797">
    <property type="term" value="F:thymidine kinase activity"/>
    <property type="evidence" value="ECO:0007669"/>
    <property type="project" value="UniProtKB-UniRule"/>
</dbReference>
<feature type="binding site" evidence="11">
    <location>
        <begin position="171"/>
        <end position="174"/>
    </location>
    <ligand>
        <name>substrate</name>
    </ligand>
</feature>
<sequence length="211" mass="23809">MAKLYFYFAAMNAGKSTVLLQSSHNYRERGMQTLLYTPAIDTRYQQGVIHSRIGLAEQALIFDNEDDLYEQVSSRLQQGQRYACVLIDEAQFLTRKQVSQLTEITDQLQIPVLAYGLRTDFRGELFEGSQYLLAWADELIELKTICHCGRKAIMNLRLGEAGEVISEGEQVVIGGDGLYVSTCRRHFKTGEVGVLPGKKNCSIKIPIQCDF</sequence>
<evidence type="ECO:0000313" key="14">
    <source>
        <dbReference type="EMBL" id="STX39516.1"/>
    </source>
</evidence>
<comment type="similarity">
    <text evidence="1 9 13">Belongs to the thymidine kinase family.</text>
</comment>
<dbReference type="GO" id="GO:0071897">
    <property type="term" value="P:DNA biosynthetic process"/>
    <property type="evidence" value="ECO:0007669"/>
    <property type="project" value="UniProtKB-KW"/>
</dbReference>
<comment type="subunit">
    <text evidence="9">Homotetramer.</text>
</comment>
<evidence type="ECO:0000256" key="6">
    <source>
        <dbReference type="ARBA" id="ARBA00022741"/>
    </source>
</evidence>
<keyword evidence="4 9" id="KW-0237">DNA synthesis</keyword>
<dbReference type="HAMAP" id="MF_00124">
    <property type="entry name" value="Thymidine_kinase"/>
    <property type="match status" value="1"/>
</dbReference>
<dbReference type="PANTHER" id="PTHR11441:SF0">
    <property type="entry name" value="THYMIDINE KINASE, CYTOSOLIC"/>
    <property type="match status" value="1"/>
</dbReference>
<evidence type="ECO:0000256" key="10">
    <source>
        <dbReference type="PIRSR" id="PIRSR035805-1"/>
    </source>
</evidence>
<keyword evidence="9" id="KW-0862">Zinc</keyword>
<dbReference type="GO" id="GO:0005829">
    <property type="term" value="C:cytosol"/>
    <property type="evidence" value="ECO:0007669"/>
    <property type="project" value="TreeGrafter"/>
</dbReference>
<evidence type="ECO:0000313" key="15">
    <source>
        <dbReference type="Proteomes" id="UP000254033"/>
    </source>
</evidence>
<evidence type="ECO:0000256" key="2">
    <source>
        <dbReference type="ARBA" id="ARBA00012118"/>
    </source>
</evidence>
<accession>A0A378IWB8</accession>
<dbReference type="PIRSF" id="PIRSF035805">
    <property type="entry name" value="TK_cell"/>
    <property type="match status" value="1"/>
</dbReference>
<dbReference type="InterPro" id="IPR027417">
    <property type="entry name" value="P-loop_NTPase"/>
</dbReference>
<dbReference type="EMBL" id="UGNY01000001">
    <property type="protein sequence ID" value="STX39516.1"/>
    <property type="molecule type" value="Genomic_DNA"/>
</dbReference>
<keyword evidence="5 9" id="KW-0808">Transferase</keyword>
<keyword evidence="8 9" id="KW-0067">ATP-binding</keyword>
<name>A0A378IWB8_9GAMM</name>
<evidence type="ECO:0000256" key="8">
    <source>
        <dbReference type="ARBA" id="ARBA00022840"/>
    </source>
</evidence>
<evidence type="ECO:0000256" key="7">
    <source>
        <dbReference type="ARBA" id="ARBA00022777"/>
    </source>
</evidence>
<keyword evidence="3 9" id="KW-0963">Cytoplasm</keyword>
<dbReference type="PANTHER" id="PTHR11441">
    <property type="entry name" value="THYMIDINE KINASE"/>
    <property type="match status" value="1"/>
</dbReference>
<evidence type="ECO:0000256" key="1">
    <source>
        <dbReference type="ARBA" id="ARBA00007587"/>
    </source>
</evidence>
<evidence type="ECO:0000256" key="12">
    <source>
        <dbReference type="RuleBase" id="RU000544"/>
    </source>
</evidence>
<feature type="binding site" evidence="9">
    <location>
        <position position="146"/>
    </location>
    <ligand>
        <name>Zn(2+)</name>
        <dbReference type="ChEBI" id="CHEBI:29105"/>
    </ligand>
</feature>
<dbReference type="GO" id="GO:0008270">
    <property type="term" value="F:zinc ion binding"/>
    <property type="evidence" value="ECO:0007669"/>
    <property type="project" value="UniProtKB-UniRule"/>
</dbReference>
<evidence type="ECO:0000256" key="4">
    <source>
        <dbReference type="ARBA" id="ARBA00022634"/>
    </source>
</evidence>
<comment type="catalytic activity">
    <reaction evidence="9 12">
        <text>thymidine + ATP = dTMP + ADP + H(+)</text>
        <dbReference type="Rhea" id="RHEA:19129"/>
        <dbReference type="ChEBI" id="CHEBI:15378"/>
        <dbReference type="ChEBI" id="CHEBI:17748"/>
        <dbReference type="ChEBI" id="CHEBI:30616"/>
        <dbReference type="ChEBI" id="CHEBI:63528"/>
        <dbReference type="ChEBI" id="CHEBI:456216"/>
        <dbReference type="EC" id="2.7.1.21"/>
    </reaction>
</comment>
<dbReference type="NCBIfam" id="NF003300">
    <property type="entry name" value="PRK04296.1-5"/>
    <property type="match status" value="1"/>
</dbReference>
<dbReference type="Gene3D" id="3.40.50.300">
    <property type="entry name" value="P-loop containing nucleotide triphosphate hydrolases"/>
    <property type="match status" value="1"/>
</dbReference>
<dbReference type="Pfam" id="PF00265">
    <property type="entry name" value="TK"/>
    <property type="match status" value="1"/>
</dbReference>
<dbReference type="InterPro" id="IPR001267">
    <property type="entry name" value="Thymidine_kinase"/>
</dbReference>
<feature type="binding site" evidence="11">
    <location>
        <position position="179"/>
    </location>
    <ligand>
        <name>substrate</name>
    </ligand>
</feature>
<feature type="active site" description="Proton acceptor" evidence="9 10">
    <location>
        <position position="89"/>
    </location>
</feature>
<evidence type="ECO:0000256" key="11">
    <source>
        <dbReference type="PIRSR" id="PIRSR035805-2"/>
    </source>
</evidence>
<feature type="binding site" evidence="9">
    <location>
        <begin position="9"/>
        <end position="16"/>
    </location>
    <ligand>
        <name>ATP</name>
        <dbReference type="ChEBI" id="CHEBI:30616"/>
    </ligand>
</feature>
<evidence type="ECO:0000256" key="13">
    <source>
        <dbReference type="RuleBase" id="RU004165"/>
    </source>
</evidence>
<dbReference type="GO" id="GO:0046104">
    <property type="term" value="P:thymidine metabolic process"/>
    <property type="evidence" value="ECO:0007669"/>
    <property type="project" value="TreeGrafter"/>
</dbReference>
<reference evidence="14 15" key="1">
    <citation type="submission" date="2018-06" db="EMBL/GenBank/DDBJ databases">
        <authorList>
            <consortium name="Pathogen Informatics"/>
            <person name="Doyle S."/>
        </authorList>
    </citation>
    <scope>NUCLEOTIDE SEQUENCE [LARGE SCALE GENOMIC DNA]</scope>
    <source>
        <strain evidence="14 15">NCTC11978</strain>
    </source>
</reference>
<dbReference type="Proteomes" id="UP000254033">
    <property type="component" value="Unassembled WGS sequence"/>
</dbReference>
<comment type="subcellular location">
    <subcellularLocation>
        <location evidence="9">Cytoplasm</location>
    </subcellularLocation>
</comment>
<proteinExistence type="inferred from homology"/>
<dbReference type="GO" id="GO:0005524">
    <property type="term" value="F:ATP binding"/>
    <property type="evidence" value="ECO:0007669"/>
    <property type="project" value="UniProtKB-UniRule"/>
</dbReference>
<feature type="binding site" evidence="9">
    <location>
        <position position="148"/>
    </location>
    <ligand>
        <name>Zn(2+)</name>
        <dbReference type="ChEBI" id="CHEBI:29105"/>
    </ligand>
</feature>
<feature type="binding site" evidence="9">
    <location>
        <position position="186"/>
    </location>
    <ligand>
        <name>Zn(2+)</name>
        <dbReference type="ChEBI" id="CHEBI:29105"/>
    </ligand>
</feature>
<organism evidence="14 15">
    <name type="scientific">Legionella feeleii</name>
    <dbReference type="NCBI Taxonomy" id="453"/>
    <lineage>
        <taxon>Bacteria</taxon>
        <taxon>Pseudomonadati</taxon>
        <taxon>Pseudomonadota</taxon>
        <taxon>Gammaproteobacteria</taxon>
        <taxon>Legionellales</taxon>
        <taxon>Legionellaceae</taxon>
        <taxon>Legionella</taxon>
    </lineage>
</organism>
<gene>
    <name evidence="9 14" type="primary">tdk</name>
    <name evidence="14" type="ORF">NCTC11978_02719</name>
</gene>
<dbReference type="FunFam" id="3.40.50.300:FF:000323">
    <property type="entry name" value="Thymidine kinase"/>
    <property type="match status" value="1"/>
</dbReference>
<evidence type="ECO:0000256" key="3">
    <source>
        <dbReference type="ARBA" id="ARBA00022490"/>
    </source>
</evidence>
<evidence type="ECO:0000256" key="9">
    <source>
        <dbReference type="HAMAP-Rule" id="MF_00124"/>
    </source>
</evidence>
<keyword evidence="7 9" id="KW-0418">Kinase</keyword>